<name>A0ABT4UJK9_9BACT</name>
<protein>
    <submittedName>
        <fullName evidence="2">Aminotransferase class I and II</fullName>
    </submittedName>
</protein>
<sequence>MDDGLKLRHVNVTRYITPLREGGSLPAIVECDDDFLYVLKFKGAGQGTNALVAEVIGTAIAKLLGLKTPELVTAYLSEDFGRTEADEEIQDLLKFSVGDNLGVHYLKGAVTYDRNIFIVPENTASKIVWLDAFLMNVDRTYRNTNMLIWNKELWVIDNGAALYFHHTWHNWKEVSEKPFVQIKDHVLIKEAKHIQLIHDEVLPKLTDDFFREMLNSIPDIWLTERNDVADANEARDVYFSFLTNRLANSSNFLKEIENAGK</sequence>
<keyword evidence="3" id="KW-1185">Reference proteome</keyword>
<dbReference type="RefSeq" id="WP_407031098.1">
    <property type="nucleotide sequence ID" value="NZ_JAQGEF010000007.1"/>
</dbReference>
<evidence type="ECO:0000313" key="2">
    <source>
        <dbReference type="EMBL" id="MDA3614774.1"/>
    </source>
</evidence>
<evidence type="ECO:0000313" key="3">
    <source>
        <dbReference type="Proteomes" id="UP001210231"/>
    </source>
</evidence>
<evidence type="ECO:0000259" key="1">
    <source>
        <dbReference type="Pfam" id="PF20613"/>
    </source>
</evidence>
<proteinExistence type="predicted"/>
<dbReference type="EMBL" id="JAQGEF010000007">
    <property type="protein sequence ID" value="MDA3614774.1"/>
    <property type="molecule type" value="Genomic_DNA"/>
</dbReference>
<organism evidence="2 3">
    <name type="scientific">Polluticaenibacter yanchengensis</name>
    <dbReference type="NCBI Taxonomy" id="3014562"/>
    <lineage>
        <taxon>Bacteria</taxon>
        <taxon>Pseudomonadati</taxon>
        <taxon>Bacteroidota</taxon>
        <taxon>Chitinophagia</taxon>
        <taxon>Chitinophagales</taxon>
        <taxon>Chitinophagaceae</taxon>
        <taxon>Polluticaenibacter</taxon>
    </lineage>
</organism>
<dbReference type="Proteomes" id="UP001210231">
    <property type="component" value="Unassembled WGS sequence"/>
</dbReference>
<reference evidence="2 3" key="1">
    <citation type="submission" date="2022-12" db="EMBL/GenBank/DDBJ databases">
        <title>Chitinophagaceae gen. sp. nov., a new member of the family Chitinophagaceae, isolated from soil in a chemical factory.</title>
        <authorList>
            <person name="Ke Z."/>
        </authorList>
    </citation>
    <scope>NUCLEOTIDE SEQUENCE [LARGE SCALE GENOMIC DNA]</scope>
    <source>
        <strain evidence="2 3">LY-5</strain>
    </source>
</reference>
<dbReference type="GO" id="GO:0008483">
    <property type="term" value="F:transaminase activity"/>
    <property type="evidence" value="ECO:0007669"/>
    <property type="project" value="UniProtKB-KW"/>
</dbReference>
<dbReference type="InterPro" id="IPR046748">
    <property type="entry name" value="HipA_2"/>
</dbReference>
<keyword evidence="2" id="KW-0032">Aminotransferase</keyword>
<accession>A0ABT4UJK9</accession>
<dbReference type="Pfam" id="PF20613">
    <property type="entry name" value="HipA_2"/>
    <property type="match status" value="1"/>
</dbReference>
<comment type="caution">
    <text evidence="2">The sequence shown here is derived from an EMBL/GenBank/DDBJ whole genome shotgun (WGS) entry which is preliminary data.</text>
</comment>
<feature type="domain" description="HipA-like kinase" evidence="1">
    <location>
        <begin position="16"/>
        <end position="234"/>
    </location>
</feature>
<keyword evidence="2" id="KW-0808">Transferase</keyword>
<gene>
    <name evidence="2" type="ORF">O3P16_08135</name>
</gene>